<evidence type="ECO:0000313" key="1">
    <source>
        <dbReference type="EMBL" id="KAH7682983.1"/>
    </source>
</evidence>
<dbReference type="Proteomes" id="UP000827976">
    <property type="component" value="Chromosome 5"/>
</dbReference>
<reference evidence="2" key="1">
    <citation type="journal article" date="2022" name="Nat. Commun.">
        <title>Chromosome evolution and the genetic basis of agronomically important traits in greater yam.</title>
        <authorList>
            <person name="Bredeson J.V."/>
            <person name="Lyons J.B."/>
            <person name="Oniyinde I.O."/>
            <person name="Okereke N.R."/>
            <person name="Kolade O."/>
            <person name="Nnabue I."/>
            <person name="Nwadili C.O."/>
            <person name="Hribova E."/>
            <person name="Parker M."/>
            <person name="Nwogha J."/>
            <person name="Shu S."/>
            <person name="Carlson J."/>
            <person name="Kariba R."/>
            <person name="Muthemba S."/>
            <person name="Knop K."/>
            <person name="Barton G.J."/>
            <person name="Sherwood A.V."/>
            <person name="Lopez-Montes A."/>
            <person name="Asiedu R."/>
            <person name="Jamnadass R."/>
            <person name="Muchugi A."/>
            <person name="Goodstein D."/>
            <person name="Egesi C.N."/>
            <person name="Featherston J."/>
            <person name="Asfaw A."/>
            <person name="Simpson G.G."/>
            <person name="Dolezel J."/>
            <person name="Hendre P.S."/>
            <person name="Van Deynze A."/>
            <person name="Kumar P.L."/>
            <person name="Obidiegwu J.E."/>
            <person name="Bhattacharjee R."/>
            <person name="Rokhsar D.S."/>
        </authorList>
    </citation>
    <scope>NUCLEOTIDE SEQUENCE [LARGE SCALE GENOMIC DNA]</scope>
    <source>
        <strain evidence="2">cv. TDa95/00328</strain>
    </source>
</reference>
<comment type="caution">
    <text evidence="1">The sequence shown here is derived from an EMBL/GenBank/DDBJ whole genome shotgun (WGS) entry which is preliminary data.</text>
</comment>
<keyword evidence="2" id="KW-1185">Reference proteome</keyword>
<name>A0ACB7W5T3_DIOAL</name>
<organism evidence="1 2">
    <name type="scientific">Dioscorea alata</name>
    <name type="common">Purple yam</name>
    <dbReference type="NCBI Taxonomy" id="55571"/>
    <lineage>
        <taxon>Eukaryota</taxon>
        <taxon>Viridiplantae</taxon>
        <taxon>Streptophyta</taxon>
        <taxon>Embryophyta</taxon>
        <taxon>Tracheophyta</taxon>
        <taxon>Spermatophyta</taxon>
        <taxon>Magnoliopsida</taxon>
        <taxon>Liliopsida</taxon>
        <taxon>Dioscoreales</taxon>
        <taxon>Dioscoreaceae</taxon>
        <taxon>Dioscorea</taxon>
    </lineage>
</organism>
<proteinExistence type="predicted"/>
<evidence type="ECO:0000313" key="2">
    <source>
        <dbReference type="Proteomes" id="UP000827976"/>
    </source>
</evidence>
<gene>
    <name evidence="1" type="ORF">IHE45_05G154500</name>
</gene>
<protein>
    <submittedName>
        <fullName evidence="1">KaiA/RbsU helical domain-containing protein</fullName>
    </submittedName>
</protein>
<sequence>MEVHLCNSHHFHFHSPFHSHNSVSAAASSSSSSSHCFLQDTNRWGSIPAFGNWEFYEELPITQYFEVHAKPSQNHHKKVRQSAKGTGAVVHQNQNQNQKQRQKQKQSKVCDVLPQTQPKRVKHPKAVDEDLYKIPPELLQQKPKRKRMLVSFLLGCIRMNCISA</sequence>
<dbReference type="EMBL" id="CM037015">
    <property type="protein sequence ID" value="KAH7682983.1"/>
    <property type="molecule type" value="Genomic_DNA"/>
</dbReference>
<accession>A0ACB7W5T3</accession>